<dbReference type="InterPro" id="IPR027417">
    <property type="entry name" value="P-loop_NTPase"/>
</dbReference>
<reference evidence="5" key="1">
    <citation type="journal article" date="2015" name="Proc. Natl. Acad. Sci. U.S.A.">
        <title>Networks of energetic and metabolic interactions define dynamics in microbial communities.</title>
        <authorList>
            <person name="Embree M."/>
            <person name="Liu J.K."/>
            <person name="Al-Bassam M.M."/>
            <person name="Zengler K."/>
        </authorList>
    </citation>
    <scope>NUCLEOTIDE SEQUENCE</scope>
</reference>
<dbReference type="PROSITE" id="PS50893">
    <property type="entry name" value="ABC_TRANSPORTER_2"/>
    <property type="match status" value="1"/>
</dbReference>
<dbReference type="GO" id="GO:0015833">
    <property type="term" value="P:peptide transport"/>
    <property type="evidence" value="ECO:0007669"/>
    <property type="project" value="InterPro"/>
</dbReference>
<dbReference type="AlphaFoldDB" id="A0A0W8FLP5"/>
<name>A0A0W8FLP5_9ZZZZ</name>
<evidence type="ECO:0000256" key="1">
    <source>
        <dbReference type="ARBA" id="ARBA00022448"/>
    </source>
</evidence>
<dbReference type="InterPro" id="IPR013563">
    <property type="entry name" value="Oligopep_ABC_C"/>
</dbReference>
<organism evidence="5">
    <name type="scientific">hydrocarbon metagenome</name>
    <dbReference type="NCBI Taxonomy" id="938273"/>
    <lineage>
        <taxon>unclassified sequences</taxon>
        <taxon>metagenomes</taxon>
        <taxon>ecological metagenomes</taxon>
    </lineage>
</organism>
<dbReference type="PANTHER" id="PTHR43776">
    <property type="entry name" value="TRANSPORT ATP-BINDING PROTEIN"/>
    <property type="match status" value="1"/>
</dbReference>
<dbReference type="Pfam" id="PF08352">
    <property type="entry name" value="oligo_HPY"/>
    <property type="match status" value="1"/>
</dbReference>
<dbReference type="InterPro" id="IPR017871">
    <property type="entry name" value="ABC_transporter-like_CS"/>
</dbReference>
<accession>A0A0W8FLP5</accession>
<comment type="caution">
    <text evidence="5">The sequence shown here is derived from an EMBL/GenBank/DDBJ whole genome shotgun (WGS) entry which is preliminary data.</text>
</comment>
<keyword evidence="1" id="KW-0813">Transport</keyword>
<dbReference type="Gene3D" id="3.40.50.300">
    <property type="entry name" value="P-loop containing nucleotide triphosphate hydrolases"/>
    <property type="match status" value="1"/>
</dbReference>
<dbReference type="PROSITE" id="PS00211">
    <property type="entry name" value="ABC_TRANSPORTER_1"/>
    <property type="match status" value="1"/>
</dbReference>
<dbReference type="InterPro" id="IPR050319">
    <property type="entry name" value="ABC_transp_ATP-bind"/>
</dbReference>
<evidence type="ECO:0000313" key="5">
    <source>
        <dbReference type="EMBL" id="KUG21799.1"/>
    </source>
</evidence>
<dbReference type="CDD" id="cd03257">
    <property type="entry name" value="ABC_NikE_OppD_transporters"/>
    <property type="match status" value="1"/>
</dbReference>
<keyword evidence="2" id="KW-0547">Nucleotide-binding</keyword>
<keyword evidence="3 5" id="KW-0067">ATP-binding</keyword>
<evidence type="ECO:0000256" key="3">
    <source>
        <dbReference type="ARBA" id="ARBA00022840"/>
    </source>
</evidence>
<dbReference type="GO" id="GO:0005524">
    <property type="term" value="F:ATP binding"/>
    <property type="evidence" value="ECO:0007669"/>
    <property type="project" value="UniProtKB-KW"/>
</dbReference>
<dbReference type="InterPro" id="IPR003593">
    <property type="entry name" value="AAA+_ATPase"/>
</dbReference>
<dbReference type="FunFam" id="3.40.50.300:FF:000016">
    <property type="entry name" value="Oligopeptide ABC transporter ATP-binding component"/>
    <property type="match status" value="1"/>
</dbReference>
<dbReference type="SMART" id="SM00382">
    <property type="entry name" value="AAA"/>
    <property type="match status" value="1"/>
</dbReference>
<dbReference type="NCBIfam" id="TIGR01727">
    <property type="entry name" value="oligo_HPY"/>
    <property type="match status" value="1"/>
</dbReference>
<feature type="domain" description="ABC transporter" evidence="4">
    <location>
        <begin position="6"/>
        <end position="256"/>
    </location>
</feature>
<proteinExistence type="predicted"/>
<dbReference type="GO" id="GO:0016887">
    <property type="term" value="F:ATP hydrolysis activity"/>
    <property type="evidence" value="ECO:0007669"/>
    <property type="project" value="InterPro"/>
</dbReference>
<dbReference type="Pfam" id="PF00005">
    <property type="entry name" value="ABC_tran"/>
    <property type="match status" value="1"/>
</dbReference>
<sequence>MSNALIEIKGLNKKYALSSSFFGSKKRIIHAVKNIDLQILKSETLGLVGESGCGKSTLARLITRLEKPSSGCINFKGENVFLYDKKALKSYRRSVQIIFQDTYSSLNPRKSALGTIKEPLLIHRLAGRKERDEKALAIMAKVGLKKEQAARYSHEFSGGQRQRIGIARALVLNPELVIADEPVSSLDVSIQAQILNLLKDLKNDFNLTYLFVSHDLNVIRYISDRIAVMYMGKIVELAQNSDIYNRPLHPYTRMLLLAVPSCDPRKKKEIINIKGEARAENNTGCPFQNRCSYRVEICEKMEPRLGKFDEHSFCACHMAGSI</sequence>
<evidence type="ECO:0000256" key="2">
    <source>
        <dbReference type="ARBA" id="ARBA00022741"/>
    </source>
</evidence>
<evidence type="ECO:0000259" key="4">
    <source>
        <dbReference type="PROSITE" id="PS50893"/>
    </source>
</evidence>
<dbReference type="SUPFAM" id="SSF52540">
    <property type="entry name" value="P-loop containing nucleoside triphosphate hydrolases"/>
    <property type="match status" value="1"/>
</dbReference>
<protein>
    <submittedName>
        <fullName evidence="5">Oligopeptide transport atp-binding protein oppf</fullName>
    </submittedName>
</protein>
<dbReference type="EMBL" id="LNQE01001020">
    <property type="protein sequence ID" value="KUG21799.1"/>
    <property type="molecule type" value="Genomic_DNA"/>
</dbReference>
<dbReference type="InterPro" id="IPR003439">
    <property type="entry name" value="ABC_transporter-like_ATP-bd"/>
</dbReference>
<gene>
    <name evidence="5" type="ORF">ASZ90_008437</name>
</gene>
<dbReference type="GO" id="GO:0055085">
    <property type="term" value="P:transmembrane transport"/>
    <property type="evidence" value="ECO:0007669"/>
    <property type="project" value="UniProtKB-ARBA"/>
</dbReference>